<dbReference type="GO" id="GO:0098552">
    <property type="term" value="C:side of membrane"/>
    <property type="evidence" value="ECO:0007669"/>
    <property type="project" value="UniProtKB-KW"/>
</dbReference>
<protein>
    <recommendedName>
        <fullName evidence="7">UPAR/Ly6 domain-containing protein</fullName>
    </recommendedName>
</protein>
<name>A0AAV6G9R9_9TELE</name>
<dbReference type="AlphaFoldDB" id="A0AAV6G9R9"/>
<comment type="caution">
    <text evidence="8">The sequence shown here is derived from an EMBL/GenBank/DDBJ whole genome shotgun (WGS) entry which is preliminary data.</text>
</comment>
<dbReference type="GO" id="GO:0005886">
    <property type="term" value="C:plasma membrane"/>
    <property type="evidence" value="ECO:0007669"/>
    <property type="project" value="TreeGrafter"/>
</dbReference>
<proteinExistence type="predicted"/>
<evidence type="ECO:0000313" key="8">
    <source>
        <dbReference type="EMBL" id="KAG5271874.1"/>
    </source>
</evidence>
<dbReference type="EMBL" id="JADWDJ010000013">
    <property type="protein sequence ID" value="KAG5271874.1"/>
    <property type="molecule type" value="Genomic_DNA"/>
</dbReference>
<dbReference type="SUPFAM" id="SSF57302">
    <property type="entry name" value="Snake toxin-like"/>
    <property type="match status" value="1"/>
</dbReference>
<gene>
    <name evidence="8" type="ORF">AALO_G00185090</name>
</gene>
<evidence type="ECO:0000256" key="1">
    <source>
        <dbReference type="ARBA" id="ARBA00004236"/>
    </source>
</evidence>
<dbReference type="SMART" id="SM00134">
    <property type="entry name" value="LU"/>
    <property type="match status" value="1"/>
</dbReference>
<dbReference type="InterPro" id="IPR051110">
    <property type="entry name" value="Ly-6/neurotoxin-like_GPI-ap"/>
</dbReference>
<feature type="chain" id="PRO_5043394822" description="UPAR/Ly6 domain-containing protein" evidence="6">
    <location>
        <begin position="32"/>
        <end position="141"/>
    </location>
</feature>
<dbReference type="Pfam" id="PF00087">
    <property type="entry name" value="Toxin_TOLIP"/>
    <property type="match status" value="1"/>
</dbReference>
<dbReference type="InterPro" id="IPR035076">
    <property type="entry name" value="Toxin/TOLIP"/>
</dbReference>
<reference evidence="8" key="1">
    <citation type="submission" date="2020-10" db="EMBL/GenBank/DDBJ databases">
        <title>Chromosome-scale genome assembly of the Allis shad, Alosa alosa.</title>
        <authorList>
            <person name="Margot Z."/>
            <person name="Christophe K."/>
            <person name="Cabau C."/>
            <person name="Louis A."/>
            <person name="Berthelot C."/>
            <person name="Parey E."/>
            <person name="Roest Crollius H."/>
            <person name="Montfort J."/>
            <person name="Robinson-Rechavi M."/>
            <person name="Bucao C."/>
            <person name="Bouchez O."/>
            <person name="Gislard M."/>
            <person name="Lluch J."/>
            <person name="Milhes M."/>
            <person name="Lampietro C."/>
            <person name="Lopez Roques C."/>
            <person name="Donnadieu C."/>
            <person name="Braasch I."/>
            <person name="Desvignes T."/>
            <person name="Postlethwait J."/>
            <person name="Bobe J."/>
            <person name="Guiguen Y."/>
        </authorList>
    </citation>
    <scope>NUCLEOTIDE SEQUENCE</scope>
    <source>
        <strain evidence="8">M-15738</strain>
        <tissue evidence="8">Blood</tissue>
    </source>
</reference>
<organism evidence="8 9">
    <name type="scientific">Alosa alosa</name>
    <name type="common">allis shad</name>
    <dbReference type="NCBI Taxonomy" id="278164"/>
    <lineage>
        <taxon>Eukaryota</taxon>
        <taxon>Metazoa</taxon>
        <taxon>Chordata</taxon>
        <taxon>Craniata</taxon>
        <taxon>Vertebrata</taxon>
        <taxon>Euteleostomi</taxon>
        <taxon>Actinopterygii</taxon>
        <taxon>Neopterygii</taxon>
        <taxon>Teleostei</taxon>
        <taxon>Clupei</taxon>
        <taxon>Clupeiformes</taxon>
        <taxon>Clupeoidei</taxon>
        <taxon>Clupeidae</taxon>
        <taxon>Alosa</taxon>
    </lineage>
</organism>
<evidence type="ECO:0000256" key="3">
    <source>
        <dbReference type="ARBA" id="ARBA00022729"/>
    </source>
</evidence>
<dbReference type="PANTHER" id="PTHR16983:SF10">
    <property type="entry name" value="PROTEIN QUIVER"/>
    <property type="match status" value="1"/>
</dbReference>
<dbReference type="InterPro" id="IPR016054">
    <property type="entry name" value="LY6_UPA_recep-like"/>
</dbReference>
<comment type="subcellular location">
    <subcellularLocation>
        <location evidence="1">Cell membrane</location>
    </subcellularLocation>
</comment>
<feature type="domain" description="UPAR/Ly6" evidence="7">
    <location>
        <begin position="32"/>
        <end position="125"/>
    </location>
</feature>
<sequence>MHTHTYLYSSANMKNLPGLLVLFLCVHSVDTLKCYVCSATNSNEQCNQNSQDCNPPLDTCMSTIDTMNGVKAIVKQCASRATCSGAAASASVDNAGNGNKVNCCSSRLCNYSGAANIRPHTWLLALPISLLTFTLLGLQSN</sequence>
<evidence type="ECO:0000259" key="7">
    <source>
        <dbReference type="SMART" id="SM00134"/>
    </source>
</evidence>
<evidence type="ECO:0000256" key="5">
    <source>
        <dbReference type="ARBA" id="ARBA00023180"/>
    </source>
</evidence>
<dbReference type="Proteomes" id="UP000823561">
    <property type="component" value="Chromosome 13"/>
</dbReference>
<evidence type="ECO:0000256" key="2">
    <source>
        <dbReference type="ARBA" id="ARBA00022475"/>
    </source>
</evidence>
<dbReference type="Gene3D" id="2.10.60.10">
    <property type="entry name" value="CD59"/>
    <property type="match status" value="1"/>
</dbReference>
<evidence type="ECO:0000256" key="6">
    <source>
        <dbReference type="SAM" id="SignalP"/>
    </source>
</evidence>
<accession>A0AAV6G9R9</accession>
<evidence type="ECO:0000256" key="4">
    <source>
        <dbReference type="ARBA" id="ARBA00023136"/>
    </source>
</evidence>
<dbReference type="InterPro" id="IPR045860">
    <property type="entry name" value="Snake_toxin-like_sf"/>
</dbReference>
<evidence type="ECO:0000313" key="9">
    <source>
        <dbReference type="Proteomes" id="UP000823561"/>
    </source>
</evidence>
<keyword evidence="5" id="KW-0325">Glycoprotein</keyword>
<keyword evidence="9" id="KW-1185">Reference proteome</keyword>
<feature type="signal peptide" evidence="6">
    <location>
        <begin position="1"/>
        <end position="31"/>
    </location>
</feature>
<keyword evidence="3 6" id="KW-0732">Signal</keyword>
<keyword evidence="4" id="KW-0472">Membrane</keyword>
<dbReference type="PANTHER" id="PTHR16983">
    <property type="entry name" value="UPAR/LY6 DOMAIN-CONTAINING PROTEIN"/>
    <property type="match status" value="1"/>
</dbReference>
<keyword evidence="2" id="KW-1003">Cell membrane</keyword>